<comment type="catalytic activity">
    <reaction evidence="1">
        <text>ATP + protein L-histidine = ADP + protein N-phospho-L-histidine.</text>
        <dbReference type="EC" id="2.7.13.3"/>
    </reaction>
</comment>
<evidence type="ECO:0000256" key="1">
    <source>
        <dbReference type="ARBA" id="ARBA00000085"/>
    </source>
</evidence>
<dbReference type="Gene3D" id="3.30.565.10">
    <property type="entry name" value="Histidine kinase-like ATPase, C-terminal domain"/>
    <property type="match status" value="1"/>
</dbReference>
<dbReference type="Gene3D" id="3.30.450.20">
    <property type="entry name" value="PAS domain"/>
    <property type="match status" value="1"/>
</dbReference>
<keyword evidence="18" id="KW-1185">Reference proteome</keyword>
<keyword evidence="11" id="KW-0408">Iron</keyword>
<dbReference type="InterPro" id="IPR036890">
    <property type="entry name" value="HATPase_C_sf"/>
</dbReference>
<organism evidence="17 18">
    <name type="scientific">Romeriopsis navalis LEGE 11480</name>
    <dbReference type="NCBI Taxonomy" id="2777977"/>
    <lineage>
        <taxon>Bacteria</taxon>
        <taxon>Bacillati</taxon>
        <taxon>Cyanobacteriota</taxon>
        <taxon>Cyanophyceae</taxon>
        <taxon>Leptolyngbyales</taxon>
        <taxon>Leptolyngbyaceae</taxon>
        <taxon>Romeriopsis</taxon>
        <taxon>Romeriopsis navalis</taxon>
    </lineage>
</organism>
<evidence type="ECO:0000256" key="5">
    <source>
        <dbReference type="ARBA" id="ARBA00017322"/>
    </source>
</evidence>
<dbReference type="SMART" id="SM00387">
    <property type="entry name" value="HATPase_c"/>
    <property type="match status" value="1"/>
</dbReference>
<evidence type="ECO:0000256" key="4">
    <source>
        <dbReference type="ARBA" id="ARBA00012438"/>
    </source>
</evidence>
<evidence type="ECO:0000256" key="7">
    <source>
        <dbReference type="ARBA" id="ARBA00022490"/>
    </source>
</evidence>
<keyword evidence="12" id="KW-0902">Two-component regulatory system</keyword>
<evidence type="ECO:0000256" key="15">
    <source>
        <dbReference type="ARBA" id="ARBA00030800"/>
    </source>
</evidence>
<dbReference type="GO" id="GO:0016020">
    <property type="term" value="C:membrane"/>
    <property type="evidence" value="ECO:0007669"/>
    <property type="project" value="InterPro"/>
</dbReference>
<dbReference type="Pfam" id="PF07730">
    <property type="entry name" value="HisKA_3"/>
    <property type="match status" value="1"/>
</dbReference>
<sequence length="950" mass="104797">MVHTSPASSLALQDELIRRDALLASVNGAAQCLLTTNDWQQAILEVLQILGEGAQQDRVYVFQNIWDAAGELLWEIPFEWDAPGIPTQEEAGTYFPLPANAFPRELIEPMWHGGAAKFLTRDLAGVALELNEDIEALSLVAVPIYVDGDWWGVLGFDDCTTERIWSEAEVAVLQTAASCIGAAMQRDRIRQAREAAERQAIIEKERAARAAELEALNETLLTRDRWLETTALAASQLLSGQDIETSIDSVLATIGENLDCDRLIIMRYVPPHSGGADAVGCMRVLYEWDATGVISQHAHPSLSDISSEGIEDWFRQLLAGQWVGGIVDELEEPFRSGQQQLGVKATYGFPVLIEEQCWGIVSMDYCKAPKALSPAELAVFETTAACVGSAIYQEEIRRDRSARERAQLLSAVAEAASLLLQASYYETVLPEVLALLGKAVGSDRCSVIKNVTHPTTAAAGVILLHEWCQTGVLISTEYTPDLETFLAWDLVPEFYEQLMLKQTSANFLVRELQEPGRSIFVEQGNASMSAVPILINGQNWGLISFDNCAEARLYDDAEMAILKVAADCVAGAITRQTQNDALRDSEERYRNLFEVSSEGLYRFEYAQPIAVALPVEQQIEQCIEHFYIAEANHTYAAMYGFDDPKAVVGTRLADIHLKSDQNNAFVRAFIENGHQIQNYESEERDRDGQTHYFLNGAISMIRNGKVYGGWGAQLNITELKQAQQDSEEAQCAILEERNRLAREIHDTLAQSFTGISIHLEVASKIAYTTADSTTEDSAVPQASELAQAQEHLNRARDFARKGLSEARRSVLALRSGDLENDELADALQKALAIAAEGRTLETHFYLEGEPIPLVDDIQLNLLRIGQETITNAIRHAQATQLDITLCFSPAAVRLRVVDNGMGFDSTLLADGIGFGLIGIRERVTRLKGQVEMRSTPNVGTSFDVLIPLTT</sequence>
<feature type="domain" description="Histidine kinase" evidence="16">
    <location>
        <begin position="743"/>
        <end position="950"/>
    </location>
</feature>
<dbReference type="InterPro" id="IPR003594">
    <property type="entry name" value="HATPase_dom"/>
</dbReference>
<dbReference type="GO" id="GO:0046872">
    <property type="term" value="F:metal ion binding"/>
    <property type="evidence" value="ECO:0007669"/>
    <property type="project" value="UniProtKB-KW"/>
</dbReference>
<evidence type="ECO:0000256" key="2">
    <source>
        <dbReference type="ARBA" id="ARBA00001966"/>
    </source>
</evidence>
<keyword evidence="8" id="KW-0808">Transferase</keyword>
<keyword evidence="6" id="KW-0004">4Fe-4S</keyword>
<dbReference type="GO" id="GO:0051539">
    <property type="term" value="F:4 iron, 4 sulfur cluster binding"/>
    <property type="evidence" value="ECO:0007669"/>
    <property type="project" value="UniProtKB-KW"/>
</dbReference>
<evidence type="ECO:0000256" key="9">
    <source>
        <dbReference type="ARBA" id="ARBA00022723"/>
    </source>
</evidence>
<dbReference type="InterPro" id="IPR050482">
    <property type="entry name" value="Sensor_HK_TwoCompSys"/>
</dbReference>
<dbReference type="Gene3D" id="3.30.450.40">
    <property type="match status" value="3"/>
</dbReference>
<dbReference type="Pfam" id="PF01590">
    <property type="entry name" value="GAF"/>
    <property type="match status" value="3"/>
</dbReference>
<keyword evidence="13" id="KW-0411">Iron-sulfur</keyword>
<dbReference type="InterPro" id="IPR005467">
    <property type="entry name" value="His_kinase_dom"/>
</dbReference>
<dbReference type="InterPro" id="IPR011712">
    <property type="entry name" value="Sig_transdc_His_kin_sub3_dim/P"/>
</dbReference>
<accession>A0A928VR52</accession>
<dbReference type="PANTHER" id="PTHR24421">
    <property type="entry name" value="NITRATE/NITRITE SENSOR PROTEIN NARX-RELATED"/>
    <property type="match status" value="1"/>
</dbReference>
<reference evidence="17" key="1">
    <citation type="submission" date="2020-10" db="EMBL/GenBank/DDBJ databases">
        <authorList>
            <person name="Castelo-Branco R."/>
            <person name="Eusebio N."/>
            <person name="Adriana R."/>
            <person name="Vieira A."/>
            <person name="Brugerolle De Fraissinette N."/>
            <person name="Rezende De Castro R."/>
            <person name="Schneider M.P."/>
            <person name="Vasconcelos V."/>
            <person name="Leao P.N."/>
        </authorList>
    </citation>
    <scope>NUCLEOTIDE SEQUENCE</scope>
    <source>
        <strain evidence="17">LEGE 11480</strain>
    </source>
</reference>
<evidence type="ECO:0000256" key="8">
    <source>
        <dbReference type="ARBA" id="ARBA00022679"/>
    </source>
</evidence>
<dbReference type="SUPFAM" id="SSF55874">
    <property type="entry name" value="ATPase domain of HSP90 chaperone/DNA topoisomerase II/histidine kinase"/>
    <property type="match status" value="1"/>
</dbReference>
<evidence type="ECO:0000256" key="14">
    <source>
        <dbReference type="ARBA" id="ARBA00024827"/>
    </source>
</evidence>
<gene>
    <name evidence="17" type="ORF">IQ266_25720</name>
</gene>
<dbReference type="InterPro" id="IPR004358">
    <property type="entry name" value="Sig_transdc_His_kin-like_C"/>
</dbReference>
<evidence type="ECO:0000259" key="16">
    <source>
        <dbReference type="PROSITE" id="PS50109"/>
    </source>
</evidence>
<name>A0A928VR52_9CYAN</name>
<evidence type="ECO:0000313" key="17">
    <source>
        <dbReference type="EMBL" id="MBE9033141.1"/>
    </source>
</evidence>
<comment type="subcellular location">
    <subcellularLocation>
        <location evidence="3">Cytoplasm</location>
    </subcellularLocation>
</comment>
<dbReference type="InterPro" id="IPR003018">
    <property type="entry name" value="GAF"/>
</dbReference>
<dbReference type="SUPFAM" id="SSF55785">
    <property type="entry name" value="PYP-like sensor domain (PAS domain)"/>
    <property type="match status" value="1"/>
</dbReference>
<keyword evidence="7" id="KW-0963">Cytoplasm</keyword>
<dbReference type="RefSeq" id="WP_264327952.1">
    <property type="nucleotide sequence ID" value="NZ_JADEXQ010000155.1"/>
</dbReference>
<evidence type="ECO:0000256" key="6">
    <source>
        <dbReference type="ARBA" id="ARBA00022485"/>
    </source>
</evidence>
<dbReference type="EC" id="2.7.13.3" evidence="4"/>
<dbReference type="PANTHER" id="PTHR24421:SF62">
    <property type="entry name" value="SENSORY TRANSDUCTION HISTIDINE KINASE"/>
    <property type="match status" value="1"/>
</dbReference>
<evidence type="ECO:0000256" key="13">
    <source>
        <dbReference type="ARBA" id="ARBA00023014"/>
    </source>
</evidence>
<evidence type="ECO:0000313" key="18">
    <source>
        <dbReference type="Proteomes" id="UP000625316"/>
    </source>
</evidence>
<comment type="caution">
    <text evidence="17">The sequence shown here is derived from an EMBL/GenBank/DDBJ whole genome shotgun (WGS) entry which is preliminary data.</text>
</comment>
<evidence type="ECO:0000256" key="3">
    <source>
        <dbReference type="ARBA" id="ARBA00004496"/>
    </source>
</evidence>
<dbReference type="GO" id="GO:0000155">
    <property type="term" value="F:phosphorelay sensor kinase activity"/>
    <property type="evidence" value="ECO:0007669"/>
    <property type="project" value="InterPro"/>
</dbReference>
<dbReference type="PRINTS" id="PR00344">
    <property type="entry name" value="BCTRLSENSOR"/>
</dbReference>
<dbReference type="PROSITE" id="PS50109">
    <property type="entry name" value="HIS_KIN"/>
    <property type="match status" value="1"/>
</dbReference>
<dbReference type="GO" id="GO:0005737">
    <property type="term" value="C:cytoplasm"/>
    <property type="evidence" value="ECO:0007669"/>
    <property type="project" value="UniProtKB-SubCell"/>
</dbReference>
<keyword evidence="9" id="KW-0479">Metal-binding</keyword>
<comment type="cofactor">
    <cofactor evidence="2">
        <name>[4Fe-4S] cluster</name>
        <dbReference type="ChEBI" id="CHEBI:49883"/>
    </cofactor>
</comment>
<dbReference type="EMBL" id="JADEXQ010000155">
    <property type="protein sequence ID" value="MBE9033141.1"/>
    <property type="molecule type" value="Genomic_DNA"/>
</dbReference>
<dbReference type="AlphaFoldDB" id="A0A928VR52"/>
<dbReference type="InterPro" id="IPR035965">
    <property type="entry name" value="PAS-like_dom_sf"/>
</dbReference>
<evidence type="ECO:0000256" key="11">
    <source>
        <dbReference type="ARBA" id="ARBA00023004"/>
    </source>
</evidence>
<dbReference type="Proteomes" id="UP000625316">
    <property type="component" value="Unassembled WGS sequence"/>
</dbReference>
<dbReference type="CDD" id="cd16917">
    <property type="entry name" value="HATPase_UhpB-NarQ-NarX-like"/>
    <property type="match status" value="1"/>
</dbReference>
<proteinExistence type="predicted"/>
<keyword evidence="10" id="KW-0418">Kinase</keyword>
<protein>
    <recommendedName>
        <fullName evidence="5">Oxygen sensor histidine kinase NreB</fullName>
        <ecNumber evidence="4">2.7.13.3</ecNumber>
    </recommendedName>
    <alternativeName>
        <fullName evidence="15">Nitrogen regulation protein B</fullName>
    </alternativeName>
</protein>
<dbReference type="SUPFAM" id="SSF55781">
    <property type="entry name" value="GAF domain-like"/>
    <property type="match status" value="3"/>
</dbReference>
<dbReference type="GO" id="GO:0046983">
    <property type="term" value="F:protein dimerization activity"/>
    <property type="evidence" value="ECO:0007669"/>
    <property type="project" value="InterPro"/>
</dbReference>
<dbReference type="Pfam" id="PF02518">
    <property type="entry name" value="HATPase_c"/>
    <property type="match status" value="1"/>
</dbReference>
<dbReference type="InterPro" id="IPR029016">
    <property type="entry name" value="GAF-like_dom_sf"/>
</dbReference>
<evidence type="ECO:0000256" key="12">
    <source>
        <dbReference type="ARBA" id="ARBA00023012"/>
    </source>
</evidence>
<comment type="function">
    <text evidence="14">Member of the two-component regulatory system NreB/NreC involved in the control of dissimilatory nitrate/nitrite reduction in response to oxygen. NreB functions as a direct oxygen sensor histidine kinase which is autophosphorylated, in the absence of oxygen, probably at the conserved histidine residue, and transfers its phosphate group probably to a conserved aspartate residue of NreC. NreB/NreC activates the expression of the nitrate (narGHJI) and nitrite (nir) reductase operons, as well as the putative nitrate transporter gene narT.</text>
</comment>
<dbReference type="Gene3D" id="1.20.5.1930">
    <property type="match status" value="1"/>
</dbReference>
<dbReference type="SMART" id="SM00065">
    <property type="entry name" value="GAF"/>
    <property type="match status" value="3"/>
</dbReference>
<evidence type="ECO:0000256" key="10">
    <source>
        <dbReference type="ARBA" id="ARBA00022777"/>
    </source>
</evidence>